<sequence>MPRGMGAQPARGARVQHPQKLLDRLSGKHALHGVVTGEPLQRTGVKAAHQTARVVFKGGGIEWVVQLVQAVEVQRAHAGKVKGPAVTQPPPLPRPIQPTCSSQRIRSSGL</sequence>
<feature type="compositionally biased region" description="Polar residues" evidence="1">
    <location>
        <begin position="99"/>
        <end position="110"/>
    </location>
</feature>
<comment type="caution">
    <text evidence="2">The sequence shown here is derived from an EMBL/GenBank/DDBJ whole genome shotgun (WGS) entry which is preliminary data.</text>
</comment>
<proteinExistence type="predicted"/>
<feature type="compositionally biased region" description="Pro residues" evidence="1">
    <location>
        <begin position="87"/>
        <end position="96"/>
    </location>
</feature>
<dbReference type="Proteomes" id="UP000465221">
    <property type="component" value="Unassembled WGS sequence"/>
</dbReference>
<feature type="region of interest" description="Disordered" evidence="1">
    <location>
        <begin position="79"/>
        <end position="110"/>
    </location>
</feature>
<evidence type="ECO:0000256" key="1">
    <source>
        <dbReference type="SAM" id="MobiDB-lite"/>
    </source>
</evidence>
<dbReference type="EMBL" id="BLKC01000143">
    <property type="protein sequence ID" value="GFF56943.1"/>
    <property type="molecule type" value="Genomic_DNA"/>
</dbReference>
<accession>A0A8H3SD16</accession>
<organism evidence="2 3">
    <name type="scientific">Aspergillus udagawae</name>
    <dbReference type="NCBI Taxonomy" id="91492"/>
    <lineage>
        <taxon>Eukaryota</taxon>
        <taxon>Fungi</taxon>
        <taxon>Dikarya</taxon>
        <taxon>Ascomycota</taxon>
        <taxon>Pezizomycotina</taxon>
        <taxon>Eurotiomycetes</taxon>
        <taxon>Eurotiomycetidae</taxon>
        <taxon>Eurotiales</taxon>
        <taxon>Aspergillaceae</taxon>
        <taxon>Aspergillus</taxon>
        <taxon>Aspergillus subgen. Fumigati</taxon>
    </lineage>
</organism>
<evidence type="ECO:0000313" key="2">
    <source>
        <dbReference type="EMBL" id="GFF56943.1"/>
    </source>
</evidence>
<protein>
    <submittedName>
        <fullName evidence="2">Uncharacterized protein</fullName>
    </submittedName>
</protein>
<dbReference type="AlphaFoldDB" id="A0A8H3SD16"/>
<gene>
    <name evidence="2" type="ORF">IFM46972_10645</name>
</gene>
<name>A0A8H3SD16_9EURO</name>
<reference evidence="2 3" key="1">
    <citation type="submission" date="2020-01" db="EMBL/GenBank/DDBJ databases">
        <title>Draft genome sequence of Aspergillus udagawae IFM 46972.</title>
        <authorList>
            <person name="Takahashi H."/>
            <person name="Yaguchi T."/>
        </authorList>
    </citation>
    <scope>NUCLEOTIDE SEQUENCE [LARGE SCALE GENOMIC DNA]</scope>
    <source>
        <strain evidence="2 3">IFM 46972</strain>
    </source>
</reference>
<evidence type="ECO:0000313" key="3">
    <source>
        <dbReference type="Proteomes" id="UP000465221"/>
    </source>
</evidence>